<keyword evidence="5 6" id="KW-0570">Pentose shunt</keyword>
<accession>A0A2G5H7J5</accession>
<feature type="domain" description="6-phosphogluconate dehydrogenase C-terminal" evidence="8">
    <location>
        <begin position="195"/>
        <end position="511"/>
    </location>
</feature>
<sequence length="513" mass="56267">MTSTNGINGQHAEIQKLAMIGCGAMGGGMALLFAEHGCDVVLRDPSNEAMDKVLDAAKKDNVGNKISKSQSDEEMCKAFGDQRKVFVWSLPHGYVGDTVLDGLMPYLRKDDIIIDCANENWQNTERRIAKSAPKGIRYVGCGVSGGYQAARRGPSMCPGTDTSTFDIVLPLLQKVAAKAPDGTPCVARIGTGGAGHYCKMIHNGIEHGMMSAICETWSLMTKGLDLSQDEIGDIFAQWNKYGELQGTFLVRIGAEICKTKNEKGERVLDTVEDKVVQDVCGEEGTGIWSNTQAVDLHIPAPTLTTAHYLRLASADLHQRRVVNKTFGGNFPPQPLKTIKDKKAFVEDLRLATYGACLASYCQGMNIIATADKENHFNIDYHSLIQIWRAGCIIQADYISSKLLLPHYKTYSSVSSISNHEEMNPLSVPSVAADLKKTFAPLKRVILAATENDHVVPALSSTLEYLKMMTSVDLPTSFQEAELDYFGRHMFDIKGKDEQGLPTIGKHHYEWKAA</sequence>
<dbReference type="InterPro" id="IPR006114">
    <property type="entry name" value="6PGDH_C"/>
</dbReference>
<feature type="active site" description="Proton acceptor" evidence="7">
    <location>
        <position position="199"/>
    </location>
</feature>
<reference evidence="10 12" key="2">
    <citation type="submission" date="2023-09" db="EMBL/GenBank/DDBJ databases">
        <title>Complete-Gapless Cercospora beticola genome.</title>
        <authorList>
            <person name="Wyatt N.A."/>
            <person name="Spanner R.E."/>
            <person name="Bolton M.D."/>
        </authorList>
    </citation>
    <scope>NUCLEOTIDE SEQUENCE [LARGE SCALE GENOMIC DNA]</scope>
    <source>
        <strain evidence="10">Cb09-40</strain>
    </source>
</reference>
<evidence type="ECO:0000256" key="2">
    <source>
        <dbReference type="ARBA" id="ARBA00008419"/>
    </source>
</evidence>
<evidence type="ECO:0000256" key="5">
    <source>
        <dbReference type="ARBA" id="ARBA00023126"/>
    </source>
</evidence>
<dbReference type="Gene3D" id="1.10.1040.10">
    <property type="entry name" value="N-(1-d-carboxylethyl)-l-norvaline Dehydrogenase, domain 2"/>
    <property type="match status" value="1"/>
</dbReference>
<organism evidence="9 11">
    <name type="scientific">Cercospora beticola</name>
    <name type="common">Sugarbeet leaf spot fungus</name>
    <dbReference type="NCBI Taxonomy" id="122368"/>
    <lineage>
        <taxon>Eukaryota</taxon>
        <taxon>Fungi</taxon>
        <taxon>Dikarya</taxon>
        <taxon>Ascomycota</taxon>
        <taxon>Pezizomycotina</taxon>
        <taxon>Dothideomycetes</taxon>
        <taxon>Dothideomycetidae</taxon>
        <taxon>Mycosphaerellales</taxon>
        <taxon>Mycosphaerellaceae</taxon>
        <taxon>Cercospora</taxon>
    </lineage>
</organism>
<dbReference type="Pfam" id="PF03446">
    <property type="entry name" value="NAD_binding_2"/>
    <property type="match status" value="1"/>
</dbReference>
<dbReference type="Proteomes" id="UP000230605">
    <property type="component" value="Chromosome 5"/>
</dbReference>
<evidence type="ECO:0000256" key="3">
    <source>
        <dbReference type="ARBA" id="ARBA00023002"/>
    </source>
</evidence>
<evidence type="ECO:0000256" key="7">
    <source>
        <dbReference type="PIRSR" id="PIRSR000109-1"/>
    </source>
</evidence>
<dbReference type="EMBL" id="CP134188">
    <property type="protein sequence ID" value="WPB03441.1"/>
    <property type="molecule type" value="Genomic_DNA"/>
</dbReference>
<dbReference type="EMBL" id="LKMD01000108">
    <property type="protein sequence ID" value="PIA88501.1"/>
    <property type="molecule type" value="Genomic_DNA"/>
</dbReference>
<evidence type="ECO:0000313" key="9">
    <source>
        <dbReference type="EMBL" id="PIA88501.1"/>
    </source>
</evidence>
<dbReference type="SUPFAM" id="SSF48179">
    <property type="entry name" value="6-phosphogluconate dehydrogenase C-terminal domain-like"/>
    <property type="match status" value="1"/>
</dbReference>
<dbReference type="FunFam" id="3.40.50.720:FF:000634">
    <property type="entry name" value="6-phosphogluconate dehydrogenase, decarboxylating"/>
    <property type="match status" value="1"/>
</dbReference>
<evidence type="ECO:0000256" key="6">
    <source>
        <dbReference type="PIRNR" id="PIRNR000109"/>
    </source>
</evidence>
<evidence type="ECO:0000313" key="10">
    <source>
        <dbReference type="EMBL" id="WPB03441.1"/>
    </source>
</evidence>
<keyword evidence="3 6" id="KW-0560">Oxidoreductase</keyword>
<gene>
    <name evidence="9" type="ORF">CB0940_07486</name>
    <name evidence="10" type="ORF">RHO25_008080</name>
</gene>
<dbReference type="GO" id="GO:0004616">
    <property type="term" value="F:phosphogluconate dehydrogenase (decarboxylating) activity"/>
    <property type="evidence" value="ECO:0007669"/>
    <property type="project" value="UniProtKB-EC"/>
</dbReference>
<keyword evidence="6" id="KW-0521">NADP</keyword>
<dbReference type="PIRSF" id="PIRSF000109">
    <property type="entry name" value="6PGD"/>
    <property type="match status" value="1"/>
</dbReference>
<comment type="pathway">
    <text evidence="1 6">Carbohydrate degradation; pentose phosphate pathway; D-ribulose 5-phosphate from D-glucose 6-phosphate (oxidative stage): step 3/3.</text>
</comment>
<evidence type="ECO:0000259" key="8">
    <source>
        <dbReference type="SMART" id="SM01350"/>
    </source>
</evidence>
<comment type="function">
    <text evidence="6">Catalyzes the oxidative decarboxylation of 6-phosphogluconate to ribulose 5-phosphate and CO(2), with concomitant reduction of NADP to NADPH.</text>
</comment>
<dbReference type="GO" id="GO:0050661">
    <property type="term" value="F:NADP binding"/>
    <property type="evidence" value="ECO:0007669"/>
    <property type="project" value="InterPro"/>
</dbReference>
<dbReference type="InterPro" id="IPR013328">
    <property type="entry name" value="6PGD_dom2"/>
</dbReference>
<evidence type="ECO:0000256" key="4">
    <source>
        <dbReference type="ARBA" id="ARBA00023064"/>
    </source>
</evidence>
<keyword evidence="4" id="KW-0311">Gluconate utilization</keyword>
<dbReference type="Proteomes" id="UP001302367">
    <property type="component" value="Chromosome 5"/>
</dbReference>
<dbReference type="GO" id="GO:0006098">
    <property type="term" value="P:pentose-phosphate shunt"/>
    <property type="evidence" value="ECO:0007669"/>
    <property type="project" value="UniProtKB-UniPathway"/>
</dbReference>
<keyword evidence="12" id="KW-1185">Reference proteome</keyword>
<dbReference type="UniPathway" id="UPA00115">
    <property type="reaction ID" value="UER00410"/>
</dbReference>
<evidence type="ECO:0000313" key="11">
    <source>
        <dbReference type="Proteomes" id="UP000230605"/>
    </source>
</evidence>
<reference evidence="9 11" key="1">
    <citation type="submission" date="2015-10" db="EMBL/GenBank/DDBJ databases">
        <title>The cercosporin biosynthetic gene cluster was horizontally transferred to several fungal lineages and shown to be expanded in Cercospora beticola based on microsynteny with recipient genomes.</title>
        <authorList>
            <person name="De Jonge R."/>
            <person name="Ebert M.K."/>
            <person name="Suttle J.C."/>
            <person name="Jurick Ii W.M."/>
            <person name="Secor G.A."/>
            <person name="Thomma B.P."/>
            <person name="Van De Peer Y."/>
            <person name="Bolton M.D."/>
        </authorList>
    </citation>
    <scope>NUCLEOTIDE SEQUENCE [LARGE SCALE GENOMIC DNA]</scope>
    <source>
        <strain evidence="9 11">09-40</strain>
    </source>
</reference>
<evidence type="ECO:0000256" key="1">
    <source>
        <dbReference type="ARBA" id="ARBA00004874"/>
    </source>
</evidence>
<comment type="similarity">
    <text evidence="2 6">Belongs to the 6-phosphogluconate dehydrogenase family.</text>
</comment>
<name>A0A2G5H7J5_CERBT</name>
<protein>
    <recommendedName>
        <fullName evidence="6">6-phosphogluconate dehydrogenase, decarboxylating</fullName>
        <ecNumber evidence="6">1.1.1.44</ecNumber>
    </recommendedName>
</protein>
<dbReference type="GO" id="GO:0019521">
    <property type="term" value="P:D-gluconate metabolic process"/>
    <property type="evidence" value="ECO:0007669"/>
    <property type="project" value="UniProtKB-KW"/>
</dbReference>
<dbReference type="InterPro" id="IPR006113">
    <property type="entry name" value="6PGDH_Gnd/GntZ"/>
</dbReference>
<dbReference type="InterPro" id="IPR006183">
    <property type="entry name" value="Pgluconate_DH"/>
</dbReference>
<comment type="catalytic activity">
    <reaction evidence="6">
        <text>6-phospho-D-gluconate + NADP(+) = D-ribulose 5-phosphate + CO2 + NADPH</text>
        <dbReference type="Rhea" id="RHEA:10116"/>
        <dbReference type="ChEBI" id="CHEBI:16526"/>
        <dbReference type="ChEBI" id="CHEBI:57783"/>
        <dbReference type="ChEBI" id="CHEBI:58121"/>
        <dbReference type="ChEBI" id="CHEBI:58349"/>
        <dbReference type="ChEBI" id="CHEBI:58759"/>
        <dbReference type="EC" id="1.1.1.44"/>
    </reaction>
</comment>
<dbReference type="OrthoDB" id="434986at2759"/>
<dbReference type="AlphaFoldDB" id="A0A2G5H7J5"/>
<dbReference type="SMART" id="SM01350">
    <property type="entry name" value="6PGD"/>
    <property type="match status" value="1"/>
</dbReference>
<dbReference type="Pfam" id="PF00393">
    <property type="entry name" value="6PGD"/>
    <property type="match status" value="1"/>
</dbReference>
<feature type="active site" description="Proton donor" evidence="7">
    <location>
        <position position="206"/>
    </location>
</feature>
<dbReference type="PANTHER" id="PTHR11811">
    <property type="entry name" value="6-PHOSPHOGLUCONATE DEHYDROGENASE"/>
    <property type="match status" value="1"/>
</dbReference>
<dbReference type="EC" id="1.1.1.44" evidence="6"/>
<comment type="subunit">
    <text evidence="6">Homodimer.</text>
</comment>
<evidence type="ECO:0000313" key="12">
    <source>
        <dbReference type="Proteomes" id="UP001302367"/>
    </source>
</evidence>
<dbReference type="PRINTS" id="PR00076">
    <property type="entry name" value="6PGDHDRGNASE"/>
</dbReference>
<dbReference type="SUPFAM" id="SSF51735">
    <property type="entry name" value="NAD(P)-binding Rossmann-fold domains"/>
    <property type="match status" value="1"/>
</dbReference>
<proteinExistence type="inferred from homology"/>
<dbReference type="InterPro" id="IPR008927">
    <property type="entry name" value="6-PGluconate_DH-like_C_sf"/>
</dbReference>
<dbReference type="Gene3D" id="3.40.50.720">
    <property type="entry name" value="NAD(P)-binding Rossmann-like Domain"/>
    <property type="match status" value="1"/>
</dbReference>
<dbReference type="InterPro" id="IPR036291">
    <property type="entry name" value="NAD(P)-bd_dom_sf"/>
</dbReference>
<dbReference type="InterPro" id="IPR006115">
    <property type="entry name" value="6PGDH_NADP-bd"/>
</dbReference>